<organism evidence="1 2">
    <name type="scientific">Gaetbulibacter aestuarii</name>
    <dbReference type="NCBI Taxonomy" id="1502358"/>
    <lineage>
        <taxon>Bacteria</taxon>
        <taxon>Pseudomonadati</taxon>
        <taxon>Bacteroidota</taxon>
        <taxon>Flavobacteriia</taxon>
        <taxon>Flavobacteriales</taxon>
        <taxon>Flavobacteriaceae</taxon>
        <taxon>Gaetbulibacter</taxon>
    </lineage>
</organism>
<name>A0ABW7MV12_9FLAO</name>
<dbReference type="RefSeq" id="WP_344739074.1">
    <property type="nucleotide sequence ID" value="NZ_BAABAY010000001.1"/>
</dbReference>
<sequence>MTRIILKNIIPTVVLALSLTSCGEEIHKPIMNKNRTRTENELIQNCKNWYENTKHELFILQFSESTEWDHVFISKGDEGDIAEVPLIIPKGFGLNIENDPTIKYHFRIFFMPQPKNQFEVFTRIIGTRDTTFVNNDSDFNYYHIKPHFNGYEMIVNSKNEPQKFNKYKDGKLEEEISIYLPRNQ</sequence>
<comment type="caution">
    <text evidence="1">The sequence shown here is derived from an EMBL/GenBank/DDBJ whole genome shotgun (WGS) entry which is preliminary data.</text>
</comment>
<gene>
    <name evidence="1" type="ORF">V8G58_01870</name>
</gene>
<dbReference type="Proteomes" id="UP001610100">
    <property type="component" value="Unassembled WGS sequence"/>
</dbReference>
<dbReference type="EMBL" id="JBAWKB010000001">
    <property type="protein sequence ID" value="MFH6770664.1"/>
    <property type="molecule type" value="Genomic_DNA"/>
</dbReference>
<evidence type="ECO:0000313" key="2">
    <source>
        <dbReference type="Proteomes" id="UP001610100"/>
    </source>
</evidence>
<proteinExistence type="predicted"/>
<dbReference type="PROSITE" id="PS51257">
    <property type="entry name" value="PROKAR_LIPOPROTEIN"/>
    <property type="match status" value="1"/>
</dbReference>
<reference evidence="1 2" key="1">
    <citation type="submission" date="2024-02" db="EMBL/GenBank/DDBJ databases">
        <title>A Gaetbulibacter species isolated from tidal flats and genomic insights of their niches.</title>
        <authorList>
            <person name="Ye Y."/>
        </authorList>
    </citation>
    <scope>NUCLEOTIDE SEQUENCE [LARGE SCALE GENOMIC DNA]</scope>
    <source>
        <strain evidence="1 2">KYW382</strain>
    </source>
</reference>
<protein>
    <recommendedName>
        <fullName evidence="3">Lipoprotein</fullName>
    </recommendedName>
</protein>
<accession>A0ABW7MV12</accession>
<evidence type="ECO:0008006" key="3">
    <source>
        <dbReference type="Google" id="ProtNLM"/>
    </source>
</evidence>
<keyword evidence="2" id="KW-1185">Reference proteome</keyword>
<evidence type="ECO:0000313" key="1">
    <source>
        <dbReference type="EMBL" id="MFH6770664.1"/>
    </source>
</evidence>